<keyword evidence="3" id="KW-1185">Reference proteome</keyword>
<evidence type="ECO:0000313" key="3">
    <source>
        <dbReference type="Proteomes" id="UP000005239"/>
    </source>
</evidence>
<feature type="region of interest" description="Disordered" evidence="1">
    <location>
        <begin position="39"/>
        <end position="63"/>
    </location>
</feature>
<protein>
    <submittedName>
        <fullName evidence="2">Uncharacterized protein</fullName>
    </submittedName>
</protein>
<sequence length="63" mass="7576">MTYLQRQFLEKASASACDSVQDLRLFQFRQRTQIVDLHEGLQQEQRKRERDGKEEGRKEEGYD</sequence>
<evidence type="ECO:0000256" key="1">
    <source>
        <dbReference type="SAM" id="MobiDB-lite"/>
    </source>
</evidence>
<reference evidence="3" key="1">
    <citation type="journal article" date="2008" name="Nat. Genet.">
        <title>The Pristionchus pacificus genome provides a unique perspective on nematode lifestyle and parasitism.</title>
        <authorList>
            <person name="Dieterich C."/>
            <person name="Clifton S.W."/>
            <person name="Schuster L.N."/>
            <person name="Chinwalla A."/>
            <person name="Delehaunty K."/>
            <person name="Dinkelacker I."/>
            <person name="Fulton L."/>
            <person name="Fulton R."/>
            <person name="Godfrey J."/>
            <person name="Minx P."/>
            <person name="Mitreva M."/>
            <person name="Roeseler W."/>
            <person name="Tian H."/>
            <person name="Witte H."/>
            <person name="Yang S.P."/>
            <person name="Wilson R.K."/>
            <person name="Sommer R.J."/>
        </authorList>
    </citation>
    <scope>NUCLEOTIDE SEQUENCE [LARGE SCALE GENOMIC DNA]</scope>
    <source>
        <strain evidence="3">PS312</strain>
    </source>
</reference>
<dbReference type="AlphaFoldDB" id="A0A2A6CDX2"/>
<evidence type="ECO:0000313" key="2">
    <source>
        <dbReference type="EnsemblMetazoa" id="PPA46355.1"/>
    </source>
</evidence>
<dbReference type="Proteomes" id="UP000005239">
    <property type="component" value="Unassembled WGS sequence"/>
</dbReference>
<accession>A0A2A6CDX2</accession>
<dbReference type="EnsemblMetazoa" id="PPA46355.1">
    <property type="protein sequence ID" value="PPA46355.1"/>
    <property type="gene ID" value="WBGene00284724"/>
</dbReference>
<reference evidence="2" key="2">
    <citation type="submission" date="2022-06" db="UniProtKB">
        <authorList>
            <consortium name="EnsemblMetazoa"/>
        </authorList>
    </citation>
    <scope>IDENTIFICATION</scope>
    <source>
        <strain evidence="2">PS312</strain>
    </source>
</reference>
<name>A0A2A6CDX2_PRIPA</name>
<organism evidence="2 3">
    <name type="scientific">Pristionchus pacificus</name>
    <name type="common">Parasitic nematode worm</name>
    <dbReference type="NCBI Taxonomy" id="54126"/>
    <lineage>
        <taxon>Eukaryota</taxon>
        <taxon>Metazoa</taxon>
        <taxon>Ecdysozoa</taxon>
        <taxon>Nematoda</taxon>
        <taxon>Chromadorea</taxon>
        <taxon>Rhabditida</taxon>
        <taxon>Rhabditina</taxon>
        <taxon>Diplogasteromorpha</taxon>
        <taxon>Diplogasteroidea</taxon>
        <taxon>Neodiplogasteridae</taxon>
        <taxon>Pristionchus</taxon>
    </lineage>
</organism>
<gene>
    <name evidence="2" type="primary">WBGene00284724</name>
</gene>
<proteinExistence type="predicted"/>
<accession>A0A8R1Z5R3</accession>